<comment type="caution">
    <text evidence="1">The sequence shown here is derived from an EMBL/GenBank/DDBJ whole genome shotgun (WGS) entry which is preliminary data.</text>
</comment>
<keyword evidence="2" id="KW-1185">Reference proteome</keyword>
<name>A0A2T5FZ97_9SPHN</name>
<dbReference type="Proteomes" id="UP000244162">
    <property type="component" value="Unassembled WGS sequence"/>
</dbReference>
<sequence length="166" mass="17921">MDIAYLEKRLAASLVAMRDAADPCAQIAHRGMVHGYRSLLAEHAAALRRSPFGAEPEPAQQGDDISSTSAGLARAVDEWADAVGAGAGPSPYLMQALSLLAAAFERAGIETVRMPDLLATLSRLPSRCEDRSPLDRVWNGAGSPAAEDRRRLLAESLREIRLRFQQ</sequence>
<evidence type="ECO:0000313" key="2">
    <source>
        <dbReference type="Proteomes" id="UP000244162"/>
    </source>
</evidence>
<dbReference type="EMBL" id="NWBU01000005">
    <property type="protein sequence ID" value="PTQ12029.1"/>
    <property type="molecule type" value="Genomic_DNA"/>
</dbReference>
<gene>
    <name evidence="1" type="ORF">CLG96_05470</name>
</gene>
<reference evidence="1 2" key="1">
    <citation type="submission" date="2017-09" db="EMBL/GenBank/DDBJ databases">
        <title>Sphingomonas panjinensis sp.nov., isolated from oil-contaminated soil.</title>
        <authorList>
            <person name="Wang L."/>
            <person name="Chen L."/>
        </authorList>
    </citation>
    <scope>NUCLEOTIDE SEQUENCE [LARGE SCALE GENOMIC DNA]</scope>
    <source>
        <strain evidence="1 2">FW-11</strain>
    </source>
</reference>
<evidence type="ECO:0000313" key="1">
    <source>
        <dbReference type="EMBL" id="PTQ12029.1"/>
    </source>
</evidence>
<dbReference type="AlphaFoldDB" id="A0A2T5FZ97"/>
<proteinExistence type="predicted"/>
<accession>A0A2T5FZ97</accession>
<protein>
    <submittedName>
        <fullName evidence="1">Uncharacterized protein</fullName>
    </submittedName>
</protein>
<organism evidence="1 2">
    <name type="scientific">Sphingomonas oleivorans</name>
    <dbReference type="NCBI Taxonomy" id="1735121"/>
    <lineage>
        <taxon>Bacteria</taxon>
        <taxon>Pseudomonadati</taxon>
        <taxon>Pseudomonadota</taxon>
        <taxon>Alphaproteobacteria</taxon>
        <taxon>Sphingomonadales</taxon>
        <taxon>Sphingomonadaceae</taxon>
        <taxon>Sphingomonas</taxon>
    </lineage>
</organism>